<evidence type="ECO:0000256" key="3">
    <source>
        <dbReference type="ARBA" id="ARBA00022833"/>
    </source>
</evidence>
<feature type="domain" description="MYND-type" evidence="5">
    <location>
        <begin position="366"/>
        <end position="415"/>
    </location>
</feature>
<sequence>MPSDYKKLERYARTFATQFRAFNPASPVLCLKCFYAFAAELDSAACEHLGAKCPEFYDALVHFVTIDHPLDYDGRIAISMRLLLCQGATTCTLCSALPVRSLPIRSDETPFNTLFDICCQLLSRGLIPYFDGNTSVMSTKIYRKPFRRGAWPSTPEQLLPHGPEETVGQLVRMSSVMHSGPVVLLAAMLQRYRKPVLEEILNPKHDNLLLRRVEGALEEASELASAALRAHNSRADLSSLSPTPASDTAVVKALERHIVFPQLLHVISFGVDFDSHDLGRFAFRYEARLYRTILSVLAHFHSPTAWVYGLPAVAMSLYSRLKAADRHDPPNFIREAALASKRRTEDVYALLADHLPVVIEKRACSGPGCGKQFHESANGKPFAKCGRCKALYYCSKECQRKDWSLKPGEPHKVICDILCEVLTIVSADTMFTTSSTDIARAWRDAALPEERARRLTVWMLGDKAERLPTAYAELLTDSIGQTPSPRTFEDCRTKEEMLQFIEKAAGCRYPPGSRIVMVPAEDVGKSSEPTEFLPLWSDHEDTGIAQVETADGRRFPGKFFLKVVPPGSPNL</sequence>
<evidence type="ECO:0000256" key="1">
    <source>
        <dbReference type="ARBA" id="ARBA00022723"/>
    </source>
</evidence>
<organism evidence="6 7">
    <name type="scientific">Exidia glandulosa HHB12029</name>
    <dbReference type="NCBI Taxonomy" id="1314781"/>
    <lineage>
        <taxon>Eukaryota</taxon>
        <taxon>Fungi</taxon>
        <taxon>Dikarya</taxon>
        <taxon>Basidiomycota</taxon>
        <taxon>Agaricomycotina</taxon>
        <taxon>Agaricomycetes</taxon>
        <taxon>Auriculariales</taxon>
        <taxon>Exidiaceae</taxon>
        <taxon>Exidia</taxon>
    </lineage>
</organism>
<dbReference type="AlphaFoldDB" id="A0A165JFP2"/>
<evidence type="ECO:0000313" key="6">
    <source>
        <dbReference type="EMBL" id="KZV94772.1"/>
    </source>
</evidence>
<name>A0A165JFP2_EXIGL</name>
<dbReference type="InterPro" id="IPR002893">
    <property type="entry name" value="Znf_MYND"/>
</dbReference>
<keyword evidence="3" id="KW-0862">Zinc</keyword>
<dbReference type="InParanoid" id="A0A165JFP2"/>
<keyword evidence="7" id="KW-1185">Reference proteome</keyword>
<gene>
    <name evidence="6" type="ORF">EXIGLDRAFT_834745</name>
</gene>
<dbReference type="GO" id="GO:0008270">
    <property type="term" value="F:zinc ion binding"/>
    <property type="evidence" value="ECO:0007669"/>
    <property type="project" value="UniProtKB-KW"/>
</dbReference>
<evidence type="ECO:0000259" key="5">
    <source>
        <dbReference type="PROSITE" id="PS50865"/>
    </source>
</evidence>
<proteinExistence type="predicted"/>
<dbReference type="Proteomes" id="UP000077266">
    <property type="component" value="Unassembled WGS sequence"/>
</dbReference>
<dbReference type="Gene3D" id="6.10.140.2220">
    <property type="match status" value="1"/>
</dbReference>
<keyword evidence="2 4" id="KW-0863">Zinc-finger</keyword>
<protein>
    <recommendedName>
        <fullName evidence="5">MYND-type domain-containing protein</fullName>
    </recommendedName>
</protein>
<dbReference type="SUPFAM" id="SSF144232">
    <property type="entry name" value="HIT/MYND zinc finger-like"/>
    <property type="match status" value="1"/>
</dbReference>
<dbReference type="EMBL" id="KV425967">
    <property type="protein sequence ID" value="KZV94772.1"/>
    <property type="molecule type" value="Genomic_DNA"/>
</dbReference>
<reference evidence="6 7" key="1">
    <citation type="journal article" date="2016" name="Mol. Biol. Evol.">
        <title>Comparative Genomics of Early-Diverging Mushroom-Forming Fungi Provides Insights into the Origins of Lignocellulose Decay Capabilities.</title>
        <authorList>
            <person name="Nagy L.G."/>
            <person name="Riley R."/>
            <person name="Tritt A."/>
            <person name="Adam C."/>
            <person name="Daum C."/>
            <person name="Floudas D."/>
            <person name="Sun H."/>
            <person name="Yadav J.S."/>
            <person name="Pangilinan J."/>
            <person name="Larsson K.H."/>
            <person name="Matsuura K."/>
            <person name="Barry K."/>
            <person name="Labutti K."/>
            <person name="Kuo R."/>
            <person name="Ohm R.A."/>
            <person name="Bhattacharya S.S."/>
            <person name="Shirouzu T."/>
            <person name="Yoshinaga Y."/>
            <person name="Martin F.M."/>
            <person name="Grigoriev I.V."/>
            <person name="Hibbett D.S."/>
        </authorList>
    </citation>
    <scope>NUCLEOTIDE SEQUENCE [LARGE SCALE GENOMIC DNA]</scope>
    <source>
        <strain evidence="6 7">HHB12029</strain>
    </source>
</reference>
<dbReference type="PROSITE" id="PS50865">
    <property type="entry name" value="ZF_MYND_2"/>
    <property type="match status" value="1"/>
</dbReference>
<dbReference type="Pfam" id="PF01753">
    <property type="entry name" value="zf-MYND"/>
    <property type="match status" value="1"/>
</dbReference>
<accession>A0A165JFP2</accession>
<dbReference type="OrthoDB" id="432970at2759"/>
<evidence type="ECO:0000256" key="4">
    <source>
        <dbReference type="PROSITE-ProRule" id="PRU00134"/>
    </source>
</evidence>
<keyword evidence="1" id="KW-0479">Metal-binding</keyword>
<evidence type="ECO:0000256" key="2">
    <source>
        <dbReference type="ARBA" id="ARBA00022771"/>
    </source>
</evidence>
<evidence type="ECO:0000313" key="7">
    <source>
        <dbReference type="Proteomes" id="UP000077266"/>
    </source>
</evidence>